<evidence type="ECO:0000256" key="5">
    <source>
        <dbReference type="ARBA" id="ARBA00004817"/>
    </source>
</evidence>
<dbReference type="InterPro" id="IPR036979">
    <property type="entry name" value="CM_dom_sf"/>
</dbReference>
<dbReference type="Pfam" id="PF00800">
    <property type="entry name" value="PDT"/>
    <property type="match status" value="1"/>
</dbReference>
<evidence type="ECO:0000256" key="6">
    <source>
        <dbReference type="ARBA" id="ARBA00013147"/>
    </source>
</evidence>
<dbReference type="Gene3D" id="1.20.59.10">
    <property type="entry name" value="Chorismate mutase"/>
    <property type="match status" value="1"/>
</dbReference>
<comment type="pathway">
    <text evidence="4">Amino-acid biosynthesis; L-phenylalanine biosynthesis; phenylpyruvate from prephenate: step 1/1.</text>
</comment>
<dbReference type="PROSITE" id="PS51671">
    <property type="entry name" value="ACT"/>
    <property type="match status" value="1"/>
</dbReference>
<evidence type="ECO:0000256" key="16">
    <source>
        <dbReference type="ARBA" id="ARBA00031520"/>
    </source>
</evidence>
<dbReference type="InterPro" id="IPR002701">
    <property type="entry name" value="CM_II_prokaryot"/>
</dbReference>
<name>A0A644UE52_9ZZZZ</name>
<dbReference type="GO" id="GO:0005737">
    <property type="term" value="C:cytoplasm"/>
    <property type="evidence" value="ECO:0007669"/>
    <property type="project" value="UniProtKB-SubCell"/>
</dbReference>
<dbReference type="SUPFAM" id="SSF53850">
    <property type="entry name" value="Periplasmic binding protein-like II"/>
    <property type="match status" value="1"/>
</dbReference>
<comment type="caution">
    <text evidence="20">The sequence shown here is derived from an EMBL/GenBank/DDBJ whole genome shotgun (WGS) entry which is preliminary data.</text>
</comment>
<dbReference type="GO" id="GO:0046417">
    <property type="term" value="P:chorismate metabolic process"/>
    <property type="evidence" value="ECO:0007669"/>
    <property type="project" value="InterPro"/>
</dbReference>
<dbReference type="PANTHER" id="PTHR21022:SF19">
    <property type="entry name" value="PREPHENATE DEHYDRATASE-RELATED"/>
    <property type="match status" value="1"/>
</dbReference>
<dbReference type="Gene3D" id="3.30.70.260">
    <property type="match status" value="1"/>
</dbReference>
<dbReference type="GO" id="GO:0004106">
    <property type="term" value="F:chorismate mutase activity"/>
    <property type="evidence" value="ECO:0007669"/>
    <property type="project" value="UniProtKB-EC"/>
</dbReference>
<proteinExistence type="predicted"/>
<comment type="pathway">
    <text evidence="5">Metabolic intermediate biosynthesis; prephenate biosynthesis; prephenate from chorismate: step 1/1.</text>
</comment>
<keyword evidence="9" id="KW-0028">Amino-acid biosynthesis</keyword>
<keyword evidence="14" id="KW-0511">Multifunctional enzyme</keyword>
<dbReference type="SMART" id="SM00830">
    <property type="entry name" value="CM_2"/>
    <property type="match status" value="1"/>
</dbReference>
<dbReference type="Pfam" id="PF01842">
    <property type="entry name" value="ACT"/>
    <property type="match status" value="1"/>
</dbReference>
<dbReference type="SUPFAM" id="SSF48600">
    <property type="entry name" value="Chorismate mutase II"/>
    <property type="match status" value="1"/>
</dbReference>
<evidence type="ECO:0000256" key="1">
    <source>
        <dbReference type="ARBA" id="ARBA00000824"/>
    </source>
</evidence>
<evidence type="ECO:0000256" key="14">
    <source>
        <dbReference type="ARBA" id="ARBA00023268"/>
    </source>
</evidence>
<dbReference type="CDD" id="cd04905">
    <property type="entry name" value="ACT_CM-PDT"/>
    <property type="match status" value="1"/>
</dbReference>
<dbReference type="InterPro" id="IPR001086">
    <property type="entry name" value="Preph_deHydtase"/>
</dbReference>
<dbReference type="InterPro" id="IPR002912">
    <property type="entry name" value="ACT_dom"/>
</dbReference>
<comment type="catalytic activity">
    <reaction evidence="1">
        <text>chorismate = prephenate</text>
        <dbReference type="Rhea" id="RHEA:13897"/>
        <dbReference type="ChEBI" id="CHEBI:29748"/>
        <dbReference type="ChEBI" id="CHEBI:29934"/>
        <dbReference type="EC" id="5.4.99.5"/>
    </reaction>
</comment>
<accession>A0A644UE52</accession>
<dbReference type="CDD" id="cd13631">
    <property type="entry name" value="PBP2_Ct-PDT_like"/>
    <property type="match status" value="1"/>
</dbReference>
<evidence type="ECO:0000259" key="19">
    <source>
        <dbReference type="PROSITE" id="PS51671"/>
    </source>
</evidence>
<evidence type="ECO:0000256" key="8">
    <source>
        <dbReference type="ARBA" id="ARBA00022490"/>
    </source>
</evidence>
<dbReference type="InterPro" id="IPR036263">
    <property type="entry name" value="Chorismate_II_sf"/>
</dbReference>
<dbReference type="SUPFAM" id="SSF55021">
    <property type="entry name" value="ACT-like"/>
    <property type="match status" value="1"/>
</dbReference>
<reference evidence="20" key="1">
    <citation type="submission" date="2019-08" db="EMBL/GenBank/DDBJ databases">
        <authorList>
            <person name="Kucharzyk K."/>
            <person name="Murdoch R.W."/>
            <person name="Higgins S."/>
            <person name="Loffler F."/>
        </authorList>
    </citation>
    <scope>NUCLEOTIDE SEQUENCE</scope>
</reference>
<dbReference type="UniPathway" id="UPA00121">
    <property type="reaction ID" value="UER00345"/>
</dbReference>
<dbReference type="Gene3D" id="3.40.190.10">
    <property type="entry name" value="Periplasmic binding protein-like II"/>
    <property type="match status" value="2"/>
</dbReference>
<dbReference type="PIRSF" id="PIRSF001500">
    <property type="entry name" value="Chor_mut_pdt_Ppr"/>
    <property type="match status" value="1"/>
</dbReference>
<evidence type="ECO:0000256" key="2">
    <source>
        <dbReference type="ARBA" id="ARBA00002364"/>
    </source>
</evidence>
<evidence type="ECO:0000256" key="13">
    <source>
        <dbReference type="ARBA" id="ARBA00023239"/>
    </source>
</evidence>
<dbReference type="GO" id="GO:0004664">
    <property type="term" value="F:prephenate dehydratase activity"/>
    <property type="evidence" value="ECO:0007669"/>
    <property type="project" value="UniProtKB-EC"/>
</dbReference>
<comment type="function">
    <text evidence="2">Catalyzes the Claisen rearrangement of chorismate to prephenate and the decarboxylation/dehydration of prephenate to phenylpyruvate.</text>
</comment>
<keyword evidence="10" id="KW-0057">Aromatic amino acid biosynthesis</keyword>
<evidence type="ECO:0000256" key="3">
    <source>
        <dbReference type="ARBA" id="ARBA00004496"/>
    </source>
</evidence>
<comment type="subcellular location">
    <subcellularLocation>
        <location evidence="3">Cytoplasm</location>
    </subcellularLocation>
</comment>
<dbReference type="GO" id="GO:0009094">
    <property type="term" value="P:L-phenylalanine biosynthetic process"/>
    <property type="evidence" value="ECO:0007669"/>
    <property type="project" value="UniProtKB-UniPathway"/>
</dbReference>
<feature type="domain" description="Prephenate dehydratase" evidence="18">
    <location>
        <begin position="85"/>
        <end position="260"/>
    </location>
</feature>
<keyword evidence="12" id="KW-0413">Isomerase</keyword>
<keyword evidence="11" id="KW-0584">Phenylalanine biosynthesis</keyword>
<dbReference type="InterPro" id="IPR008242">
    <property type="entry name" value="Chor_mutase/pphenate_deHydtase"/>
</dbReference>
<dbReference type="EC" id="4.2.1.51" evidence="6"/>
<evidence type="ECO:0000256" key="15">
    <source>
        <dbReference type="ARBA" id="ARBA00031175"/>
    </source>
</evidence>
<dbReference type="UniPathway" id="UPA00120">
    <property type="reaction ID" value="UER00203"/>
</dbReference>
<keyword evidence="8" id="KW-0963">Cytoplasm</keyword>
<evidence type="ECO:0000259" key="18">
    <source>
        <dbReference type="PROSITE" id="PS51171"/>
    </source>
</evidence>
<dbReference type="PROSITE" id="PS51168">
    <property type="entry name" value="CHORISMATE_MUT_2"/>
    <property type="match status" value="1"/>
</dbReference>
<evidence type="ECO:0000256" key="9">
    <source>
        <dbReference type="ARBA" id="ARBA00022605"/>
    </source>
</evidence>
<organism evidence="20">
    <name type="scientific">bioreactor metagenome</name>
    <dbReference type="NCBI Taxonomy" id="1076179"/>
    <lineage>
        <taxon>unclassified sequences</taxon>
        <taxon>metagenomes</taxon>
        <taxon>ecological metagenomes</taxon>
    </lineage>
</organism>
<evidence type="ECO:0000256" key="10">
    <source>
        <dbReference type="ARBA" id="ARBA00023141"/>
    </source>
</evidence>
<protein>
    <recommendedName>
        <fullName evidence="7">Bifunctional chorismate mutase/prephenate dehydratase</fullName>
        <ecNumber evidence="6">4.2.1.51</ecNumber>
    </recommendedName>
    <alternativeName>
        <fullName evidence="16">Chorismate mutase-prephenate dehydratase</fullName>
    </alternativeName>
    <alternativeName>
        <fullName evidence="15">p-protein</fullName>
    </alternativeName>
</protein>
<evidence type="ECO:0000256" key="7">
    <source>
        <dbReference type="ARBA" id="ARBA00014401"/>
    </source>
</evidence>
<dbReference type="AlphaFoldDB" id="A0A644UE52"/>
<gene>
    <name evidence="20" type="primary">pheA_9</name>
    <name evidence="20" type="ORF">SDC9_22992</name>
</gene>
<dbReference type="InterPro" id="IPR045865">
    <property type="entry name" value="ACT-like_dom_sf"/>
</dbReference>
<dbReference type="PANTHER" id="PTHR21022">
    <property type="entry name" value="PREPHENATE DEHYDRATASE P PROTEIN"/>
    <property type="match status" value="1"/>
</dbReference>
<keyword evidence="13" id="KW-0456">Lyase</keyword>
<evidence type="ECO:0000256" key="4">
    <source>
        <dbReference type="ARBA" id="ARBA00004741"/>
    </source>
</evidence>
<feature type="domain" description="Chorismate mutase" evidence="17">
    <location>
        <begin position="1"/>
        <end position="83"/>
    </location>
</feature>
<evidence type="ECO:0000313" key="20">
    <source>
        <dbReference type="EMBL" id="MPL77141.1"/>
    </source>
</evidence>
<evidence type="ECO:0000259" key="17">
    <source>
        <dbReference type="PROSITE" id="PS51168"/>
    </source>
</evidence>
<dbReference type="PROSITE" id="PS51171">
    <property type="entry name" value="PREPHENATE_DEHYDR_3"/>
    <property type="match status" value="1"/>
</dbReference>
<evidence type="ECO:0000256" key="11">
    <source>
        <dbReference type="ARBA" id="ARBA00023222"/>
    </source>
</evidence>
<dbReference type="EMBL" id="VSSQ01000104">
    <property type="protein sequence ID" value="MPL77141.1"/>
    <property type="molecule type" value="Genomic_DNA"/>
</dbReference>
<evidence type="ECO:0000256" key="12">
    <source>
        <dbReference type="ARBA" id="ARBA00023235"/>
    </source>
</evidence>
<sequence>MTLEDLRLDIDKIDMKITSLLNQRIEKALLTKKLKKTIEDTSRETLVLDKIRHSSHCLLEPDFAEGLYKTIISETKRIQATDQRTIGFQGEHGAYSEVAARALYPSGAMIPCREFTDVFDMIEEGLIDCGIVPVENTLGGLVGPVNSILIYTHLKIIAAIDMPVRHCLLCVPGADHRELRQVRSHTQALSQCRNFIARNRLEPQQHYDTAGSARDLAELRPKGVAAIASKLCADLYGLEIIKEDIQDSLHNRTRFFVLSMDEDDQDGDRCSAVFTAGDKAGSLFAVLSVFAKASINLTRIESVPDKPGTYAIFIDFEGSIKDPRVEAAVKAVSAMAEDFRILGCYRETRIQ</sequence>
<feature type="domain" description="ACT" evidence="19">
    <location>
        <begin position="271"/>
        <end position="346"/>
    </location>
</feature>
<dbReference type="Pfam" id="PF01817">
    <property type="entry name" value="CM_2"/>
    <property type="match status" value="1"/>
</dbReference>